<proteinExistence type="predicted"/>
<evidence type="ECO:0000256" key="9">
    <source>
        <dbReference type="PROSITE-ProRule" id="PRU00027"/>
    </source>
</evidence>
<dbReference type="SMART" id="SM00614">
    <property type="entry name" value="ZnF_BED"/>
    <property type="match status" value="4"/>
</dbReference>
<keyword evidence="13" id="KW-1185">Reference proteome</keyword>
<keyword evidence="6" id="KW-0238">DNA-binding</keyword>
<dbReference type="AlphaFoldDB" id="A0AAV4H4W6"/>
<evidence type="ECO:0000256" key="2">
    <source>
        <dbReference type="ARBA" id="ARBA00022723"/>
    </source>
</evidence>
<evidence type="ECO:0000313" key="12">
    <source>
        <dbReference type="EMBL" id="GFR92103.1"/>
    </source>
</evidence>
<feature type="domain" description="BED-type" evidence="11">
    <location>
        <begin position="82"/>
        <end position="132"/>
    </location>
</feature>
<comment type="caution">
    <text evidence="12">The sequence shown here is derived from an EMBL/GenBank/DDBJ whole genome shotgun (WGS) entry which is preliminary data.</text>
</comment>
<comment type="subcellular location">
    <subcellularLocation>
        <location evidence="1">Nucleus</location>
    </subcellularLocation>
</comment>
<dbReference type="PANTHER" id="PTHR46481">
    <property type="entry name" value="ZINC FINGER BED DOMAIN-CONTAINING PROTEIN 4"/>
    <property type="match status" value="1"/>
</dbReference>
<dbReference type="SUPFAM" id="SSF53098">
    <property type="entry name" value="Ribonuclease H-like"/>
    <property type="match status" value="1"/>
</dbReference>
<dbReference type="InterPro" id="IPR013087">
    <property type="entry name" value="Znf_C2H2_type"/>
</dbReference>
<dbReference type="GO" id="GO:0005634">
    <property type="term" value="C:nucleus"/>
    <property type="evidence" value="ECO:0007669"/>
    <property type="project" value="UniProtKB-SubCell"/>
</dbReference>
<evidence type="ECO:0000259" key="11">
    <source>
        <dbReference type="PROSITE" id="PS50808"/>
    </source>
</evidence>
<dbReference type="Proteomes" id="UP000762676">
    <property type="component" value="Unassembled WGS sequence"/>
</dbReference>
<dbReference type="InterPro" id="IPR052035">
    <property type="entry name" value="ZnF_BED_domain_contain"/>
</dbReference>
<dbReference type="InterPro" id="IPR008906">
    <property type="entry name" value="HATC_C_dom"/>
</dbReference>
<evidence type="ECO:0000256" key="10">
    <source>
        <dbReference type="SAM" id="MobiDB-lite"/>
    </source>
</evidence>
<dbReference type="PROSITE" id="PS50808">
    <property type="entry name" value="ZF_BED"/>
    <property type="match status" value="4"/>
</dbReference>
<dbReference type="GO" id="GO:0003677">
    <property type="term" value="F:DNA binding"/>
    <property type="evidence" value="ECO:0007669"/>
    <property type="project" value="UniProtKB-KW"/>
</dbReference>
<feature type="compositionally biased region" description="Basic and acidic residues" evidence="10">
    <location>
        <begin position="275"/>
        <end position="292"/>
    </location>
</feature>
<sequence length="1067" mass="121852">MRKHIEMKHPDEMNRAVVNDERSNRKDEVLTIPSKSLSSTIIKQDPHEQEHVNDSGNDNDGFYWVSKKGSKGSMTQSGLKRKNASMIWEFVVRVGPTELKCQLCQKHFSFDGSTSNMHRHVRRDHPKELAEVMEGGGMKTFSFSTEPAGANEGPPSSSEVVSSVAEGYISNTTDSLQTSFSPNNPQTQITYSSKRHGKVRKRTDWGFKRKNASIIWQFVAKINEHEVRCLLCSKVFRLQGSTSNMLKHVQKEHPEEFAQAAQRGGTITLPSIPTENEHTHVRNEATADERSEISQNFSDEEDILSGADPDYTSEFIANRSEEKRSHAQRPVLARARLKMGNFRQGRIMKNKLRFGMKRKNQSIIWRFMIRLDPSGTMCQLCKKPFTYEGSTSNMIKHLKKEHPEELAVVMGGGNISLPPASEADVAFMTNPDTFSVESDQFVESKSSYIRSHAKDHYFRKKPTSLIWRFMNRMSFDKVNCQICSKEFNYVGSTSNMRKHVKLVHPAEYSKVLSSGGTLAWPSQSHAASSFKVTPNTRTESRGLDLDKLVFMAVGNLYPYSLDLAESEGFIKFMHAFNPRFIIPEKKFMEIRILDLHRKHAHLLQNELEKALSVSISTDIWTYRERQKYLTVTGHFVSDTWELRSSVLKTVLLDSFSDFSSNIADKLQKVLEEYNILEKVNCIVGDSTDQLSAAVTRMNKPYLHCVAHSLNRIVQESLKASSHIKSLVKRVRDVASFFIHSTEASEKLSQIQSSEDNVPLKFVLHAEPDWIGNIEMLECYLKLHNTLQQVLTDINKEKVLLVAEELETVNHCVQVLEPFAFAAKDMVSDSFTGLSKSLPVFEILHQMTENLAHKDQATQGQSVPQSESTRAFMKTITELTDKCFNTLGDRANFLPWAATLLDPRFKHMVIEDLSVFKWVETELQKLMGPKDVTVDREPQTISKSTDTDTNTTSLLWSSFDETIKRSALEEPVDELQRYVEERPISRQENPLEWWMDREHLYPKLCKIVKRFLCIPATAVPAKKFFSEKEKMRKSLRNFLEEPQIDAVLFLNSCQGGKSKDLNQQILKS</sequence>
<keyword evidence="4" id="KW-0862">Zinc</keyword>
<feature type="region of interest" description="Disordered" evidence="10">
    <location>
        <begin position="268"/>
        <end position="293"/>
    </location>
</feature>
<keyword evidence="7" id="KW-0804">Transcription</keyword>
<protein>
    <submittedName>
        <fullName evidence="12">Zinc finger BED domain-containing protein 1</fullName>
    </submittedName>
</protein>
<evidence type="ECO:0000256" key="7">
    <source>
        <dbReference type="ARBA" id="ARBA00023163"/>
    </source>
</evidence>
<dbReference type="SMART" id="SM00355">
    <property type="entry name" value="ZnF_C2H2"/>
    <property type="match status" value="4"/>
</dbReference>
<reference evidence="12 13" key="1">
    <citation type="journal article" date="2021" name="Elife">
        <title>Chloroplast acquisition without the gene transfer in kleptoplastic sea slugs, Plakobranchus ocellatus.</title>
        <authorList>
            <person name="Maeda T."/>
            <person name="Takahashi S."/>
            <person name="Yoshida T."/>
            <person name="Shimamura S."/>
            <person name="Takaki Y."/>
            <person name="Nagai Y."/>
            <person name="Toyoda A."/>
            <person name="Suzuki Y."/>
            <person name="Arimoto A."/>
            <person name="Ishii H."/>
            <person name="Satoh N."/>
            <person name="Nishiyama T."/>
            <person name="Hasebe M."/>
            <person name="Maruyama T."/>
            <person name="Minagawa J."/>
            <person name="Obokata J."/>
            <person name="Shigenobu S."/>
        </authorList>
    </citation>
    <scope>NUCLEOTIDE SEQUENCE [LARGE SCALE GENOMIC DNA]</scope>
</reference>
<feature type="domain" description="BED-type" evidence="11">
    <location>
        <begin position="461"/>
        <end position="511"/>
    </location>
</feature>
<evidence type="ECO:0000313" key="13">
    <source>
        <dbReference type="Proteomes" id="UP000762676"/>
    </source>
</evidence>
<feature type="domain" description="BED-type" evidence="11">
    <location>
        <begin position="210"/>
        <end position="260"/>
    </location>
</feature>
<keyword evidence="2" id="KW-0479">Metal-binding</keyword>
<feature type="compositionally biased region" description="Basic and acidic residues" evidence="10">
    <location>
        <begin position="7"/>
        <end position="29"/>
    </location>
</feature>
<dbReference type="InterPro" id="IPR036236">
    <property type="entry name" value="Znf_C2H2_sf"/>
</dbReference>
<dbReference type="InterPro" id="IPR003656">
    <property type="entry name" value="Znf_BED"/>
</dbReference>
<keyword evidence="8" id="KW-0539">Nucleus</keyword>
<evidence type="ECO:0000256" key="4">
    <source>
        <dbReference type="ARBA" id="ARBA00022833"/>
    </source>
</evidence>
<dbReference type="PANTHER" id="PTHR46481:SF10">
    <property type="entry name" value="ZINC FINGER BED DOMAIN-CONTAINING PROTEIN 39"/>
    <property type="match status" value="1"/>
</dbReference>
<feature type="domain" description="BED-type" evidence="11">
    <location>
        <begin position="359"/>
        <end position="409"/>
    </location>
</feature>
<evidence type="ECO:0000256" key="1">
    <source>
        <dbReference type="ARBA" id="ARBA00004123"/>
    </source>
</evidence>
<dbReference type="Pfam" id="PF02892">
    <property type="entry name" value="zf-BED"/>
    <property type="match status" value="4"/>
</dbReference>
<gene>
    <name evidence="12" type="ORF">ElyMa_004344800</name>
</gene>
<name>A0AAV4H4W6_9GAST</name>
<evidence type="ECO:0000256" key="6">
    <source>
        <dbReference type="ARBA" id="ARBA00023125"/>
    </source>
</evidence>
<dbReference type="EMBL" id="BMAT01008763">
    <property type="protein sequence ID" value="GFR92103.1"/>
    <property type="molecule type" value="Genomic_DNA"/>
</dbReference>
<dbReference type="GO" id="GO:0009791">
    <property type="term" value="P:post-embryonic development"/>
    <property type="evidence" value="ECO:0007669"/>
    <property type="project" value="UniProtKB-ARBA"/>
</dbReference>
<dbReference type="GO" id="GO:0046983">
    <property type="term" value="F:protein dimerization activity"/>
    <property type="evidence" value="ECO:0007669"/>
    <property type="project" value="InterPro"/>
</dbReference>
<dbReference type="GO" id="GO:0008270">
    <property type="term" value="F:zinc ion binding"/>
    <property type="evidence" value="ECO:0007669"/>
    <property type="project" value="UniProtKB-KW"/>
</dbReference>
<keyword evidence="3 9" id="KW-0863">Zinc-finger</keyword>
<keyword evidence="5" id="KW-0805">Transcription regulation</keyword>
<organism evidence="12 13">
    <name type="scientific">Elysia marginata</name>
    <dbReference type="NCBI Taxonomy" id="1093978"/>
    <lineage>
        <taxon>Eukaryota</taxon>
        <taxon>Metazoa</taxon>
        <taxon>Spiralia</taxon>
        <taxon>Lophotrochozoa</taxon>
        <taxon>Mollusca</taxon>
        <taxon>Gastropoda</taxon>
        <taxon>Heterobranchia</taxon>
        <taxon>Euthyneura</taxon>
        <taxon>Panpulmonata</taxon>
        <taxon>Sacoglossa</taxon>
        <taxon>Placobranchoidea</taxon>
        <taxon>Plakobranchidae</taxon>
        <taxon>Elysia</taxon>
    </lineage>
</organism>
<evidence type="ECO:0000256" key="5">
    <source>
        <dbReference type="ARBA" id="ARBA00023015"/>
    </source>
</evidence>
<evidence type="ECO:0000256" key="3">
    <source>
        <dbReference type="ARBA" id="ARBA00022771"/>
    </source>
</evidence>
<dbReference type="SUPFAM" id="SSF57667">
    <property type="entry name" value="beta-beta-alpha zinc fingers"/>
    <property type="match status" value="4"/>
</dbReference>
<feature type="region of interest" description="Disordered" evidence="10">
    <location>
        <begin position="1"/>
        <end position="32"/>
    </location>
</feature>
<dbReference type="InterPro" id="IPR012337">
    <property type="entry name" value="RNaseH-like_sf"/>
</dbReference>
<evidence type="ECO:0000256" key="8">
    <source>
        <dbReference type="ARBA" id="ARBA00023242"/>
    </source>
</evidence>
<dbReference type="Pfam" id="PF05699">
    <property type="entry name" value="Dimer_Tnp_hAT"/>
    <property type="match status" value="1"/>
</dbReference>
<accession>A0AAV4H4W6</accession>